<dbReference type="PROSITE" id="PS50011">
    <property type="entry name" value="PROTEIN_KINASE_DOM"/>
    <property type="match status" value="1"/>
</dbReference>
<keyword evidence="3" id="KW-1185">Reference proteome</keyword>
<dbReference type="InterPro" id="IPR011009">
    <property type="entry name" value="Kinase-like_dom_sf"/>
</dbReference>
<feature type="domain" description="Protein kinase" evidence="1">
    <location>
        <begin position="1"/>
        <end position="123"/>
    </location>
</feature>
<evidence type="ECO:0000313" key="3">
    <source>
        <dbReference type="Proteomes" id="UP000784294"/>
    </source>
</evidence>
<organism evidence="2 3">
    <name type="scientific">Protopolystoma xenopodis</name>
    <dbReference type="NCBI Taxonomy" id="117903"/>
    <lineage>
        <taxon>Eukaryota</taxon>
        <taxon>Metazoa</taxon>
        <taxon>Spiralia</taxon>
        <taxon>Lophotrochozoa</taxon>
        <taxon>Platyhelminthes</taxon>
        <taxon>Monogenea</taxon>
        <taxon>Polyopisthocotylea</taxon>
        <taxon>Polystomatidea</taxon>
        <taxon>Polystomatidae</taxon>
        <taxon>Protopolystoma</taxon>
    </lineage>
</organism>
<dbReference type="OrthoDB" id="336747at2759"/>
<dbReference type="Proteomes" id="UP000784294">
    <property type="component" value="Unassembled WGS sequence"/>
</dbReference>
<dbReference type="GO" id="GO:0005524">
    <property type="term" value="F:ATP binding"/>
    <property type="evidence" value="ECO:0007669"/>
    <property type="project" value="InterPro"/>
</dbReference>
<dbReference type="Gene3D" id="1.10.510.10">
    <property type="entry name" value="Transferase(Phosphotransferase) domain 1"/>
    <property type="match status" value="1"/>
</dbReference>
<reference evidence="2" key="1">
    <citation type="submission" date="2018-11" db="EMBL/GenBank/DDBJ databases">
        <authorList>
            <consortium name="Pathogen Informatics"/>
        </authorList>
    </citation>
    <scope>NUCLEOTIDE SEQUENCE</scope>
</reference>
<dbReference type="InterPro" id="IPR000719">
    <property type="entry name" value="Prot_kinase_dom"/>
</dbReference>
<dbReference type="GO" id="GO:0004672">
    <property type="term" value="F:protein kinase activity"/>
    <property type="evidence" value="ECO:0007669"/>
    <property type="project" value="InterPro"/>
</dbReference>
<name>A0A3S4ZVR0_9PLAT</name>
<dbReference type="Pfam" id="PF00069">
    <property type="entry name" value="Pkinase"/>
    <property type="match status" value="1"/>
</dbReference>
<sequence>MCSMEGSDLAFEIVKRATAGFVYSEAVASFFSPCPTSSSLFHMTSPSHYLRQILEAFRYCHDHNLIHRDLKPHCVVLANKENSAPVKLGGFGIAAQLDPETGKVSGGEQPNLKSLLCMKNIFQ</sequence>
<proteinExistence type="predicted"/>
<protein>
    <recommendedName>
        <fullName evidence="1">Protein kinase domain-containing protein</fullName>
    </recommendedName>
</protein>
<dbReference type="PANTHER" id="PTHR24347">
    <property type="entry name" value="SERINE/THREONINE-PROTEIN KINASE"/>
    <property type="match status" value="1"/>
</dbReference>
<gene>
    <name evidence="2" type="ORF">PXEA_LOCUS1761</name>
</gene>
<accession>A0A3S4ZVR0</accession>
<dbReference type="EMBL" id="CAAALY010003671">
    <property type="protein sequence ID" value="VEL08321.1"/>
    <property type="molecule type" value="Genomic_DNA"/>
</dbReference>
<evidence type="ECO:0000259" key="1">
    <source>
        <dbReference type="PROSITE" id="PS50011"/>
    </source>
</evidence>
<evidence type="ECO:0000313" key="2">
    <source>
        <dbReference type="EMBL" id="VEL08321.1"/>
    </source>
</evidence>
<dbReference type="SUPFAM" id="SSF56112">
    <property type="entry name" value="Protein kinase-like (PK-like)"/>
    <property type="match status" value="1"/>
</dbReference>
<dbReference type="AlphaFoldDB" id="A0A3S4ZVR0"/>
<comment type="caution">
    <text evidence="2">The sequence shown here is derived from an EMBL/GenBank/DDBJ whole genome shotgun (WGS) entry which is preliminary data.</text>
</comment>